<feature type="compositionally biased region" description="Basic and acidic residues" evidence="1">
    <location>
        <begin position="24"/>
        <end position="62"/>
    </location>
</feature>
<protein>
    <submittedName>
        <fullName evidence="2">Uncharacterized protein</fullName>
    </submittedName>
</protein>
<organism evidence="2 3">
    <name type="scientific">Volvox africanus</name>
    <dbReference type="NCBI Taxonomy" id="51714"/>
    <lineage>
        <taxon>Eukaryota</taxon>
        <taxon>Viridiplantae</taxon>
        <taxon>Chlorophyta</taxon>
        <taxon>core chlorophytes</taxon>
        <taxon>Chlorophyceae</taxon>
        <taxon>CS clade</taxon>
        <taxon>Chlamydomonadales</taxon>
        <taxon>Volvocaceae</taxon>
        <taxon>Volvox</taxon>
    </lineage>
</organism>
<dbReference type="EMBL" id="BNCO01000033">
    <property type="protein sequence ID" value="GIL59045.1"/>
    <property type="molecule type" value="Genomic_DNA"/>
</dbReference>
<comment type="caution">
    <text evidence="2">The sequence shown here is derived from an EMBL/GenBank/DDBJ whole genome shotgun (WGS) entry which is preliminary data.</text>
</comment>
<evidence type="ECO:0000313" key="2">
    <source>
        <dbReference type="EMBL" id="GIL59045.1"/>
    </source>
</evidence>
<feature type="region of interest" description="Disordered" evidence="1">
    <location>
        <begin position="1"/>
        <end position="105"/>
    </location>
</feature>
<evidence type="ECO:0000313" key="3">
    <source>
        <dbReference type="Proteomes" id="UP000747399"/>
    </source>
</evidence>
<name>A0A8J4BHS9_9CHLO</name>
<dbReference type="Proteomes" id="UP000747399">
    <property type="component" value="Unassembled WGS sequence"/>
</dbReference>
<proteinExistence type="predicted"/>
<evidence type="ECO:0000256" key="1">
    <source>
        <dbReference type="SAM" id="MobiDB-lite"/>
    </source>
</evidence>
<dbReference type="AlphaFoldDB" id="A0A8J4BHS9"/>
<accession>A0A8J4BHS9</accession>
<sequence length="167" mass="18858">MKDHRDNRNNYRPEPEQGYGYPPLREDYTGGGRDRRDREREYERERDRGDRGDRDRRRDRSRDRRRSRSRSGSPPVKQGRRRPTLFDVLPAGMAPGAPPPPAVLPGAQPNLAAAAAFAAPPPSLAPLIVSGPHGKPFRCRQPPILSSHLTIPDSRWPWGLLSRGPFS</sequence>
<reference evidence="2" key="1">
    <citation type="journal article" date="2021" name="Proc. Natl. Acad. Sci. U.S.A.">
        <title>Three genomes in the algal genus Volvox reveal the fate of a haploid sex-determining region after a transition to homothallism.</title>
        <authorList>
            <person name="Yamamoto K."/>
            <person name="Hamaji T."/>
            <person name="Kawai-Toyooka H."/>
            <person name="Matsuzaki R."/>
            <person name="Takahashi F."/>
            <person name="Nishimura Y."/>
            <person name="Kawachi M."/>
            <person name="Noguchi H."/>
            <person name="Minakuchi Y."/>
            <person name="Umen J.G."/>
            <person name="Toyoda A."/>
            <person name="Nozaki H."/>
        </authorList>
    </citation>
    <scope>NUCLEOTIDE SEQUENCE</scope>
    <source>
        <strain evidence="2">NIES-3780</strain>
    </source>
</reference>
<gene>
    <name evidence="2" type="ORF">Vafri_14009</name>
</gene>
<keyword evidence="3" id="KW-1185">Reference proteome</keyword>
<feature type="compositionally biased region" description="Basic and acidic residues" evidence="1">
    <location>
        <begin position="1"/>
        <end position="15"/>
    </location>
</feature>